<sequence length="133" mass="14120">MAYSAADLAAITGTECSIAPLDTPLPSQVAHTRVIPRPSTIFLVLSPTTSSDYPAPASTQSASVAFIHKQSLVQSLTSAVDLSSTADVNNEVHKDRRSSSTSSDSPFKRRFLKLGPVHNGGEPGISDYVEFDE</sequence>
<evidence type="ECO:0000256" key="1">
    <source>
        <dbReference type="SAM" id="MobiDB-lite"/>
    </source>
</evidence>
<protein>
    <submittedName>
        <fullName evidence="2">Uncharacterized protein</fullName>
    </submittedName>
</protein>
<evidence type="ECO:0000313" key="3">
    <source>
        <dbReference type="Proteomes" id="UP000800235"/>
    </source>
</evidence>
<organism evidence="2 3">
    <name type="scientific">Tothia fuscella</name>
    <dbReference type="NCBI Taxonomy" id="1048955"/>
    <lineage>
        <taxon>Eukaryota</taxon>
        <taxon>Fungi</taxon>
        <taxon>Dikarya</taxon>
        <taxon>Ascomycota</taxon>
        <taxon>Pezizomycotina</taxon>
        <taxon>Dothideomycetes</taxon>
        <taxon>Pleosporomycetidae</taxon>
        <taxon>Venturiales</taxon>
        <taxon>Cylindrosympodiaceae</taxon>
        <taxon>Tothia</taxon>
    </lineage>
</organism>
<gene>
    <name evidence="2" type="ORF">EJ08DRAFT_661244</name>
</gene>
<proteinExistence type="predicted"/>
<keyword evidence="3" id="KW-1185">Reference proteome</keyword>
<dbReference type="AlphaFoldDB" id="A0A9P4NQX4"/>
<dbReference type="OrthoDB" id="3945992at2759"/>
<name>A0A9P4NQX4_9PEZI</name>
<feature type="region of interest" description="Disordered" evidence="1">
    <location>
        <begin position="84"/>
        <end position="133"/>
    </location>
</feature>
<accession>A0A9P4NQX4</accession>
<reference evidence="2" key="1">
    <citation type="journal article" date="2020" name="Stud. Mycol.">
        <title>101 Dothideomycetes genomes: a test case for predicting lifestyles and emergence of pathogens.</title>
        <authorList>
            <person name="Haridas S."/>
            <person name="Albert R."/>
            <person name="Binder M."/>
            <person name="Bloem J."/>
            <person name="Labutti K."/>
            <person name="Salamov A."/>
            <person name="Andreopoulos B."/>
            <person name="Baker S."/>
            <person name="Barry K."/>
            <person name="Bills G."/>
            <person name="Bluhm B."/>
            <person name="Cannon C."/>
            <person name="Castanera R."/>
            <person name="Culley D."/>
            <person name="Daum C."/>
            <person name="Ezra D."/>
            <person name="Gonzalez J."/>
            <person name="Henrissat B."/>
            <person name="Kuo A."/>
            <person name="Liang C."/>
            <person name="Lipzen A."/>
            <person name="Lutzoni F."/>
            <person name="Magnuson J."/>
            <person name="Mondo S."/>
            <person name="Nolan M."/>
            <person name="Ohm R."/>
            <person name="Pangilinan J."/>
            <person name="Park H.-J."/>
            <person name="Ramirez L."/>
            <person name="Alfaro M."/>
            <person name="Sun H."/>
            <person name="Tritt A."/>
            <person name="Yoshinaga Y."/>
            <person name="Zwiers L.-H."/>
            <person name="Turgeon B."/>
            <person name="Goodwin S."/>
            <person name="Spatafora J."/>
            <person name="Crous P."/>
            <person name="Grigoriev I."/>
        </authorList>
    </citation>
    <scope>NUCLEOTIDE SEQUENCE</scope>
    <source>
        <strain evidence="2">CBS 130266</strain>
    </source>
</reference>
<dbReference type="EMBL" id="MU007042">
    <property type="protein sequence ID" value="KAF2430037.1"/>
    <property type="molecule type" value="Genomic_DNA"/>
</dbReference>
<comment type="caution">
    <text evidence="2">The sequence shown here is derived from an EMBL/GenBank/DDBJ whole genome shotgun (WGS) entry which is preliminary data.</text>
</comment>
<dbReference type="Proteomes" id="UP000800235">
    <property type="component" value="Unassembled WGS sequence"/>
</dbReference>
<evidence type="ECO:0000313" key="2">
    <source>
        <dbReference type="EMBL" id="KAF2430037.1"/>
    </source>
</evidence>